<feature type="domain" description="DHHA1" evidence="8">
    <location>
        <begin position="346"/>
        <end position="441"/>
    </location>
</feature>
<keyword evidence="3" id="KW-0540">Nuclease</keyword>
<evidence type="ECO:0000256" key="6">
    <source>
        <dbReference type="SAM" id="Coils"/>
    </source>
</evidence>
<feature type="domain" description="Single-stranded-DNA-specific exonuclease RecJ C-terminal" evidence="9">
    <location>
        <begin position="568"/>
        <end position="773"/>
    </location>
</feature>
<dbReference type="Gene3D" id="3.10.310.30">
    <property type="match status" value="1"/>
</dbReference>
<dbReference type="InterPro" id="IPR001667">
    <property type="entry name" value="DDH_dom"/>
</dbReference>
<keyword evidence="5 11" id="KW-0269">Exonuclease</keyword>
<feature type="coiled-coil region" evidence="6">
    <location>
        <begin position="307"/>
        <end position="334"/>
    </location>
</feature>
<dbReference type="GO" id="GO:0006281">
    <property type="term" value="P:DNA repair"/>
    <property type="evidence" value="ECO:0007669"/>
    <property type="project" value="InterPro"/>
</dbReference>
<dbReference type="PANTHER" id="PTHR30255:SF2">
    <property type="entry name" value="SINGLE-STRANDED-DNA-SPECIFIC EXONUCLEASE RECJ"/>
    <property type="match status" value="1"/>
</dbReference>
<dbReference type="RefSeq" id="WP_090854856.1">
    <property type="nucleotide sequence ID" value="NZ_FNJU01000006.1"/>
</dbReference>
<reference evidence="12" key="1">
    <citation type="submission" date="2016-10" db="EMBL/GenBank/DDBJ databases">
        <authorList>
            <person name="Varghese N."/>
            <person name="Submissions S."/>
        </authorList>
    </citation>
    <scope>NUCLEOTIDE SEQUENCE [LARGE SCALE GENOMIC DNA]</scope>
    <source>
        <strain evidence="12">IBRC-M10078</strain>
    </source>
</reference>
<dbReference type="InterPro" id="IPR018779">
    <property type="entry name" value="RecJ_C"/>
</dbReference>
<keyword evidence="6" id="KW-0175">Coiled coil</keyword>
<dbReference type="GO" id="GO:0008409">
    <property type="term" value="F:5'-3' exonuclease activity"/>
    <property type="evidence" value="ECO:0007669"/>
    <property type="project" value="InterPro"/>
</dbReference>
<evidence type="ECO:0000256" key="4">
    <source>
        <dbReference type="ARBA" id="ARBA00022801"/>
    </source>
</evidence>
<dbReference type="Pfam" id="PF02272">
    <property type="entry name" value="DHHA1"/>
    <property type="match status" value="1"/>
</dbReference>
<dbReference type="InterPro" id="IPR051673">
    <property type="entry name" value="SSDNA_exonuclease_RecJ"/>
</dbReference>
<keyword evidence="4" id="KW-0378">Hydrolase</keyword>
<name>A0A1H0V604_9BACI</name>
<dbReference type="GO" id="GO:0003676">
    <property type="term" value="F:nucleic acid binding"/>
    <property type="evidence" value="ECO:0007669"/>
    <property type="project" value="InterPro"/>
</dbReference>
<dbReference type="NCBIfam" id="TIGR00644">
    <property type="entry name" value="recJ"/>
    <property type="match status" value="1"/>
</dbReference>
<dbReference type="InterPro" id="IPR003156">
    <property type="entry name" value="DHHA1_dom"/>
</dbReference>
<sequence>MLKSKTRWEVNPVEQEVVNLLVTELNIAPLVASLLVNRGISTVEDARDFLFIENSEFHDPFLLDEMDITIERIRAAIENNEKILIFGDYDADGVSSTTVLLTALRERSAQVDFYIPNRFTEGYGPNEAAFRWAKESGYTLIITVDTGISALHEAQVAKDLGIDLIITDHHEPGPELPNAFSIIHPKKETCSYPFKELAGVGVAFKVAHALLGRVPEELLEIAAIGTIADLVPLHGENRLLAKKGISALRKTTRPGIRALLKVCGTEQSDVSEETIGFAIGPRINAVGRLDSADPAVHLLMTTDPEEARELAEEVDSYNKQRQQLVNEMTKAAIEEVESNFPPDQNSVLVIAKEGWNAGVVGIVASRLVDRFYRPTIVLSIDHEKGTAKGSARSIEGFNLYENLSLCREILPHFGGHPMAAGMTLGLEHVDELRNRLNGLAKEQLTEEHFIPVTKVDVDCELSEVSLETISEMELLAPFGMNNPKPKVRLKNVSIGTIRKIGSDQNHLKITFEDNGLSLDSIGFGLGEAYNDVSPSAKMSVIGELSINEWNNFRKPQIMLQDIAINEWQLFDFRGNKKLNESMLQISKEKRKLIAFSEHILTNPVYREHKDEIIVIKETEQARHFSCEDMYLCLLDLPNDEELIRLLLEPVLPNRIYTFFNSNSNESHFFSTIPTREHFKWFYGFLAKRGTFDMNRHAFDLAKHKGWSKETIDFISEVFFELEFVKIDKGIISLSNHGQKRDLTESKTYQLKQQQIELENKFLYSSYQQLKHWFDSINNGSLKFEEAMK</sequence>
<dbReference type="GO" id="GO:0006310">
    <property type="term" value="P:DNA recombination"/>
    <property type="evidence" value="ECO:0007669"/>
    <property type="project" value="InterPro"/>
</dbReference>
<evidence type="ECO:0000313" key="11">
    <source>
        <dbReference type="EMBL" id="SDP73791.1"/>
    </source>
</evidence>
<evidence type="ECO:0000313" key="12">
    <source>
        <dbReference type="Proteomes" id="UP000199159"/>
    </source>
</evidence>
<dbReference type="PANTHER" id="PTHR30255">
    <property type="entry name" value="SINGLE-STRANDED-DNA-SPECIFIC EXONUCLEASE RECJ"/>
    <property type="match status" value="1"/>
</dbReference>
<dbReference type="Gene3D" id="3.90.1640.30">
    <property type="match status" value="1"/>
</dbReference>
<comment type="similarity">
    <text evidence="1">Belongs to the RecJ family.</text>
</comment>
<evidence type="ECO:0000256" key="3">
    <source>
        <dbReference type="ARBA" id="ARBA00022722"/>
    </source>
</evidence>
<keyword evidence="12" id="KW-1185">Reference proteome</keyword>
<protein>
    <recommendedName>
        <fullName evidence="2">Single-stranded-DNA-specific exonuclease RecJ</fullName>
    </recommendedName>
</protein>
<dbReference type="EMBL" id="FNJU01000006">
    <property type="protein sequence ID" value="SDP73791.1"/>
    <property type="molecule type" value="Genomic_DNA"/>
</dbReference>
<dbReference type="Pfam" id="PF01368">
    <property type="entry name" value="DHH"/>
    <property type="match status" value="1"/>
</dbReference>
<proteinExistence type="inferred from homology"/>
<dbReference type="InterPro" id="IPR038763">
    <property type="entry name" value="DHH_sf"/>
</dbReference>
<dbReference type="Pfam" id="PF17768">
    <property type="entry name" value="RecJ_OB"/>
    <property type="match status" value="1"/>
</dbReference>
<accession>A0A1H0V604</accession>
<evidence type="ECO:0000256" key="1">
    <source>
        <dbReference type="ARBA" id="ARBA00005915"/>
    </source>
</evidence>
<dbReference type="InterPro" id="IPR041122">
    <property type="entry name" value="RecJ_OB"/>
</dbReference>
<gene>
    <name evidence="11" type="ORF">SAMN05216565_10629</name>
</gene>
<dbReference type="OrthoDB" id="9809852at2"/>
<evidence type="ECO:0000259" key="10">
    <source>
        <dbReference type="Pfam" id="PF17768"/>
    </source>
</evidence>
<feature type="domain" description="DDH" evidence="7">
    <location>
        <begin position="82"/>
        <end position="226"/>
    </location>
</feature>
<dbReference type="Proteomes" id="UP000199159">
    <property type="component" value="Unassembled WGS sequence"/>
</dbReference>
<dbReference type="AlphaFoldDB" id="A0A1H0V604"/>
<organism evidence="11 12">
    <name type="scientific">Litchfieldia salsa</name>
    <dbReference type="NCBI Taxonomy" id="930152"/>
    <lineage>
        <taxon>Bacteria</taxon>
        <taxon>Bacillati</taxon>
        <taxon>Bacillota</taxon>
        <taxon>Bacilli</taxon>
        <taxon>Bacillales</taxon>
        <taxon>Bacillaceae</taxon>
        <taxon>Litchfieldia</taxon>
    </lineage>
</organism>
<feature type="domain" description="RecJ OB" evidence="10">
    <location>
        <begin position="455"/>
        <end position="561"/>
    </location>
</feature>
<dbReference type="InterPro" id="IPR004610">
    <property type="entry name" value="RecJ"/>
</dbReference>
<evidence type="ECO:0000256" key="5">
    <source>
        <dbReference type="ARBA" id="ARBA00022839"/>
    </source>
</evidence>
<dbReference type="SUPFAM" id="SSF64182">
    <property type="entry name" value="DHH phosphoesterases"/>
    <property type="match status" value="1"/>
</dbReference>
<evidence type="ECO:0000259" key="7">
    <source>
        <dbReference type="Pfam" id="PF01368"/>
    </source>
</evidence>
<dbReference type="Pfam" id="PF10141">
    <property type="entry name" value="ssDNA-exonuc_C"/>
    <property type="match status" value="1"/>
</dbReference>
<evidence type="ECO:0000259" key="8">
    <source>
        <dbReference type="Pfam" id="PF02272"/>
    </source>
</evidence>
<evidence type="ECO:0000256" key="2">
    <source>
        <dbReference type="ARBA" id="ARBA00019841"/>
    </source>
</evidence>
<evidence type="ECO:0000259" key="9">
    <source>
        <dbReference type="Pfam" id="PF10141"/>
    </source>
</evidence>
<dbReference type="STRING" id="930152.SAMN05216565_10629"/>